<feature type="region of interest" description="Disordered" evidence="7">
    <location>
        <begin position="57"/>
        <end position="86"/>
    </location>
</feature>
<dbReference type="GO" id="GO:0005777">
    <property type="term" value="C:peroxisome"/>
    <property type="evidence" value="ECO:0007669"/>
    <property type="project" value="TreeGrafter"/>
</dbReference>
<dbReference type="AlphaFoldDB" id="A0A0L0RYM8"/>
<evidence type="ECO:0000256" key="4">
    <source>
        <dbReference type="ARBA" id="ARBA00022576"/>
    </source>
</evidence>
<evidence type="ECO:0000259" key="8">
    <source>
        <dbReference type="Pfam" id="PF00266"/>
    </source>
</evidence>
<keyword evidence="6" id="KW-0663">Pyridoxal phosphate</keyword>
<dbReference type="Proteomes" id="UP000054350">
    <property type="component" value="Unassembled WGS sequence"/>
</dbReference>
<evidence type="ECO:0000313" key="10">
    <source>
        <dbReference type="Proteomes" id="UP000054350"/>
    </source>
</evidence>
<dbReference type="EMBL" id="GG745329">
    <property type="protein sequence ID" value="KNE55186.1"/>
    <property type="molecule type" value="Genomic_DNA"/>
</dbReference>
<gene>
    <name evidence="9" type="ORF">AMAG_01105</name>
</gene>
<evidence type="ECO:0000313" key="9">
    <source>
        <dbReference type="EMBL" id="KNE55186.1"/>
    </source>
</evidence>
<comment type="similarity">
    <text evidence="2">Belongs to the class-V pyridoxal-phosphate-dependent aminotransferase family.</text>
</comment>
<keyword evidence="10" id="KW-1185">Reference proteome</keyword>
<comment type="cofactor">
    <cofactor evidence="1">
        <name>pyridoxal 5'-phosphate</name>
        <dbReference type="ChEBI" id="CHEBI:597326"/>
    </cofactor>
</comment>
<dbReference type="PANTHER" id="PTHR21152:SF24">
    <property type="entry name" value="ALANINE--GLYOXYLATE AMINOTRANSFERASE 1"/>
    <property type="match status" value="1"/>
</dbReference>
<dbReference type="InterPro" id="IPR015421">
    <property type="entry name" value="PyrdxlP-dep_Trfase_major"/>
</dbReference>
<dbReference type="InterPro" id="IPR000192">
    <property type="entry name" value="Aminotrans_V_dom"/>
</dbReference>
<organism evidence="9 10">
    <name type="scientific">Allomyces macrogynus (strain ATCC 38327)</name>
    <name type="common">Allomyces javanicus var. macrogynus</name>
    <dbReference type="NCBI Taxonomy" id="578462"/>
    <lineage>
        <taxon>Eukaryota</taxon>
        <taxon>Fungi</taxon>
        <taxon>Fungi incertae sedis</taxon>
        <taxon>Blastocladiomycota</taxon>
        <taxon>Blastocladiomycetes</taxon>
        <taxon>Blastocladiales</taxon>
        <taxon>Blastocladiaceae</taxon>
        <taxon>Allomyces</taxon>
    </lineage>
</organism>
<evidence type="ECO:0000256" key="7">
    <source>
        <dbReference type="SAM" id="MobiDB-lite"/>
    </source>
</evidence>
<dbReference type="SUPFAM" id="SSF53383">
    <property type="entry name" value="PLP-dependent transferases"/>
    <property type="match status" value="1"/>
</dbReference>
<dbReference type="OrthoDB" id="7403325at2759"/>
<dbReference type="FunFam" id="3.40.640.10:FF:000027">
    <property type="entry name" value="Serine--pyruvate aminotransferase, mitochondrial"/>
    <property type="match status" value="1"/>
</dbReference>
<sequence>MAAVSNVSPAELGNGSIISSRGTRDDRRGVAPPRRVLMTKAHASTTRSWFATATAACTSSDRSHRPPRHPSIYARSQPHRPTTKNRTMTAPTLLNRKRVLMIPGPVEVSTAVLEQMAGPPTSHVDPNFINEFGEALEMLRTVFQCKDGQPFIVAGSGTLGWDMVAANLVEPGEAALVINTGLFGDRFGEALEAYGASVTHVRAPAIGAVPTLDQVAAALRERTYKVMTITHVDTSTGVLIDLVALARVVRTVSPNTLVIVDGVCSVGGEDLDMDAAGVDVTLTASQKALGAPPGLSVVMASQRAMATFKHRVTKPTSYYASWAKWTPIMQAYEARKPSYFATPAVPLVKALHASLKQIVARPMANRTAYHAAISDLVKRTVTAWGLRLVPQGLDLAAHTMTAVYYPPGVSGAKLLASLAAKGVTIAGGLHPQIATQYFRIGHMGITATHDEELRYVHRTLALLEAALREQGYLQDADPTTDTVVGAARVPASAPVPAPSMELRMRPKL</sequence>
<dbReference type="Pfam" id="PF00266">
    <property type="entry name" value="Aminotran_5"/>
    <property type="match status" value="1"/>
</dbReference>
<dbReference type="InterPro" id="IPR015424">
    <property type="entry name" value="PyrdxlP-dep_Trfase"/>
</dbReference>
<dbReference type="VEuPathDB" id="FungiDB:AMAG_01105"/>
<dbReference type="OMA" id="GSDRVYH"/>
<dbReference type="EC" id="2.6.1.44" evidence="3"/>
<dbReference type="InterPro" id="IPR015422">
    <property type="entry name" value="PyrdxlP-dep_Trfase_small"/>
</dbReference>
<dbReference type="PANTHER" id="PTHR21152">
    <property type="entry name" value="AMINOTRANSFERASE CLASS V"/>
    <property type="match status" value="1"/>
</dbReference>
<dbReference type="Gene3D" id="3.40.640.10">
    <property type="entry name" value="Type I PLP-dependent aspartate aminotransferase-like (Major domain)"/>
    <property type="match status" value="1"/>
</dbReference>
<accession>A0A0L0RYM8</accession>
<keyword evidence="4" id="KW-0032">Aminotransferase</keyword>
<reference evidence="10" key="2">
    <citation type="submission" date="2009-11" db="EMBL/GenBank/DDBJ databases">
        <title>The Genome Sequence of Allomyces macrogynus strain ATCC 38327.</title>
        <authorList>
            <consortium name="The Broad Institute Genome Sequencing Platform"/>
            <person name="Russ C."/>
            <person name="Cuomo C."/>
            <person name="Shea T."/>
            <person name="Young S.K."/>
            <person name="Zeng Q."/>
            <person name="Koehrsen M."/>
            <person name="Haas B."/>
            <person name="Borodovsky M."/>
            <person name="Guigo R."/>
            <person name="Alvarado L."/>
            <person name="Berlin A."/>
            <person name="Borenstein D."/>
            <person name="Chen Z."/>
            <person name="Engels R."/>
            <person name="Freedman E."/>
            <person name="Gellesch M."/>
            <person name="Goldberg J."/>
            <person name="Griggs A."/>
            <person name="Gujja S."/>
            <person name="Heiman D."/>
            <person name="Hepburn T."/>
            <person name="Howarth C."/>
            <person name="Jen D."/>
            <person name="Larson L."/>
            <person name="Lewis B."/>
            <person name="Mehta T."/>
            <person name="Park D."/>
            <person name="Pearson M."/>
            <person name="Roberts A."/>
            <person name="Saif S."/>
            <person name="Shenoy N."/>
            <person name="Sisk P."/>
            <person name="Stolte C."/>
            <person name="Sykes S."/>
            <person name="Walk T."/>
            <person name="White J."/>
            <person name="Yandava C."/>
            <person name="Burger G."/>
            <person name="Gray M.W."/>
            <person name="Holland P.W.H."/>
            <person name="King N."/>
            <person name="Lang F.B.F."/>
            <person name="Roger A.J."/>
            <person name="Ruiz-Trillo I."/>
            <person name="Lander E."/>
            <person name="Nusbaum C."/>
        </authorList>
    </citation>
    <scope>NUCLEOTIDE SEQUENCE [LARGE SCALE GENOMIC DNA]</scope>
    <source>
        <strain evidence="10">ATCC 38327</strain>
    </source>
</reference>
<dbReference type="FunFam" id="3.90.1150.10:FF:000049">
    <property type="entry name" value="Alanine-glyoxylate aminotransferase 1"/>
    <property type="match status" value="1"/>
</dbReference>
<dbReference type="STRING" id="578462.A0A0L0RYM8"/>
<evidence type="ECO:0000256" key="6">
    <source>
        <dbReference type="ARBA" id="ARBA00022898"/>
    </source>
</evidence>
<dbReference type="GO" id="GO:0008453">
    <property type="term" value="F:alanine-glyoxylate transaminase activity"/>
    <property type="evidence" value="ECO:0007669"/>
    <property type="project" value="UniProtKB-EC"/>
</dbReference>
<keyword evidence="5" id="KW-0808">Transferase</keyword>
<evidence type="ECO:0000256" key="3">
    <source>
        <dbReference type="ARBA" id="ARBA00013049"/>
    </source>
</evidence>
<proteinExistence type="inferred from homology"/>
<feature type="region of interest" description="Disordered" evidence="7">
    <location>
        <begin position="1"/>
        <end position="34"/>
    </location>
</feature>
<dbReference type="eggNOG" id="KOG2862">
    <property type="taxonomic scope" value="Eukaryota"/>
</dbReference>
<name>A0A0L0RYM8_ALLM3</name>
<evidence type="ECO:0000256" key="5">
    <source>
        <dbReference type="ARBA" id="ARBA00022679"/>
    </source>
</evidence>
<protein>
    <recommendedName>
        <fullName evidence="3">alanine--glyoxylate transaminase</fullName>
        <ecNumber evidence="3">2.6.1.44</ecNumber>
    </recommendedName>
</protein>
<reference evidence="9 10" key="1">
    <citation type="submission" date="2009-11" db="EMBL/GenBank/DDBJ databases">
        <title>Annotation of Allomyces macrogynus ATCC 38327.</title>
        <authorList>
            <consortium name="The Broad Institute Genome Sequencing Platform"/>
            <person name="Russ C."/>
            <person name="Cuomo C."/>
            <person name="Burger G."/>
            <person name="Gray M.W."/>
            <person name="Holland P.W.H."/>
            <person name="King N."/>
            <person name="Lang F.B.F."/>
            <person name="Roger A.J."/>
            <person name="Ruiz-Trillo I."/>
            <person name="Young S.K."/>
            <person name="Zeng Q."/>
            <person name="Gargeya S."/>
            <person name="Fitzgerald M."/>
            <person name="Haas B."/>
            <person name="Abouelleil A."/>
            <person name="Alvarado L."/>
            <person name="Arachchi H.M."/>
            <person name="Berlin A."/>
            <person name="Chapman S.B."/>
            <person name="Gearin G."/>
            <person name="Goldberg J."/>
            <person name="Griggs A."/>
            <person name="Gujja S."/>
            <person name="Hansen M."/>
            <person name="Heiman D."/>
            <person name="Howarth C."/>
            <person name="Larimer J."/>
            <person name="Lui A."/>
            <person name="MacDonald P.J.P."/>
            <person name="McCowen C."/>
            <person name="Montmayeur A."/>
            <person name="Murphy C."/>
            <person name="Neiman D."/>
            <person name="Pearson M."/>
            <person name="Priest M."/>
            <person name="Roberts A."/>
            <person name="Saif S."/>
            <person name="Shea T."/>
            <person name="Sisk P."/>
            <person name="Stolte C."/>
            <person name="Sykes S."/>
            <person name="Wortman J."/>
            <person name="Nusbaum C."/>
            <person name="Birren B."/>
        </authorList>
    </citation>
    <scope>NUCLEOTIDE SEQUENCE [LARGE SCALE GENOMIC DNA]</scope>
    <source>
        <strain evidence="9 10">ATCC 38327</strain>
    </source>
</reference>
<evidence type="ECO:0000256" key="1">
    <source>
        <dbReference type="ARBA" id="ARBA00001933"/>
    </source>
</evidence>
<dbReference type="GO" id="GO:0019265">
    <property type="term" value="P:glycine biosynthetic process, by transamination of glyoxylate"/>
    <property type="evidence" value="ECO:0007669"/>
    <property type="project" value="TreeGrafter"/>
</dbReference>
<feature type="domain" description="Aminotransferase class V" evidence="8">
    <location>
        <begin position="122"/>
        <end position="432"/>
    </location>
</feature>
<dbReference type="GO" id="GO:0004760">
    <property type="term" value="F:L-serine-pyruvate transaminase activity"/>
    <property type="evidence" value="ECO:0007669"/>
    <property type="project" value="TreeGrafter"/>
</dbReference>
<evidence type="ECO:0000256" key="2">
    <source>
        <dbReference type="ARBA" id="ARBA00009236"/>
    </source>
</evidence>
<dbReference type="Gene3D" id="3.90.1150.10">
    <property type="entry name" value="Aspartate Aminotransferase, domain 1"/>
    <property type="match status" value="1"/>
</dbReference>